<dbReference type="Pfam" id="PF01323">
    <property type="entry name" value="DSBA"/>
    <property type="match status" value="1"/>
</dbReference>
<dbReference type="Proteomes" id="UP000025061">
    <property type="component" value="Unassembled WGS sequence"/>
</dbReference>
<dbReference type="SUPFAM" id="SSF52833">
    <property type="entry name" value="Thioredoxin-like"/>
    <property type="match status" value="1"/>
</dbReference>
<keyword evidence="2" id="KW-0413">Isomerase</keyword>
<accession>A0A059FPG4</accession>
<dbReference type="InterPro" id="IPR036249">
    <property type="entry name" value="Thioredoxin-like_sf"/>
</dbReference>
<keyword evidence="3" id="KW-1185">Reference proteome</keyword>
<sequence length="422" mass="46326">MSLKTKLASHVMQYVTAESRLAKQRAAVERRRQRDGRMHQIEYFHVAGDPYSHLVLQALPALMARYDVAVKPHLAPPPPDWAAPERQKLEDYAREDAARLAVKAGLRFVDPGAQPSAERIAGAEAALAAILEAPDFAARALAISEALWAGEALPGGVSPASALAEGAARREKLGHYLGGMLAYEGEWYWGVDRLHYLERRLRGLGAQKAGAPDAFLFVQPDSPQAELMAGSGAGKEVHFYLSFRSPYTYIAAERIRALARAYGAELKLRFVLPMVMRGLPVPRMKGYYITTDVAREARRMGIPFGKIADPLGTPVERGYSILPMAMEQGVGFEFCQSFLKGVWAEGIDAGSDAGLKQIVERAGLDWAKARALIGGDHWRAEAEANRAEMMDLGIWGVPSFRVGEVATWGQDRMWIIEDALAE</sequence>
<evidence type="ECO:0000313" key="2">
    <source>
        <dbReference type="EMBL" id="KCZ92545.1"/>
    </source>
</evidence>
<dbReference type="AlphaFoldDB" id="A0A059FPG4"/>
<evidence type="ECO:0000313" key="3">
    <source>
        <dbReference type="Proteomes" id="UP000025061"/>
    </source>
</evidence>
<dbReference type="PANTHER" id="PTHR42943">
    <property type="entry name" value="GLUTATHIONE S-TRANSFERASE KAPPA"/>
    <property type="match status" value="1"/>
</dbReference>
<feature type="domain" description="DSBA-like thioredoxin" evidence="1">
    <location>
        <begin position="237"/>
        <end position="420"/>
    </location>
</feature>
<dbReference type="PATRIC" id="fig|1280951.3.peg.2260"/>
<dbReference type="InterPro" id="IPR001853">
    <property type="entry name" value="DSBA-like_thioredoxin_dom"/>
</dbReference>
<evidence type="ECO:0000259" key="1">
    <source>
        <dbReference type="Pfam" id="PF01323"/>
    </source>
</evidence>
<organism evidence="2 3">
    <name type="scientific">Hyphomonas hirschiana VP5</name>
    <dbReference type="NCBI Taxonomy" id="1280951"/>
    <lineage>
        <taxon>Bacteria</taxon>
        <taxon>Pseudomonadati</taxon>
        <taxon>Pseudomonadota</taxon>
        <taxon>Alphaproteobacteria</taxon>
        <taxon>Hyphomonadales</taxon>
        <taxon>Hyphomonadaceae</taxon>
        <taxon>Hyphomonas</taxon>
    </lineage>
</organism>
<comment type="caution">
    <text evidence="2">The sequence shown here is derived from an EMBL/GenBank/DDBJ whole genome shotgun (WGS) entry which is preliminary data.</text>
</comment>
<dbReference type="RefSeq" id="WP_035591806.1">
    <property type="nucleotide sequence ID" value="NZ_ARYI01000009.1"/>
</dbReference>
<dbReference type="PANTHER" id="PTHR42943:SF2">
    <property type="entry name" value="GLUTATHIONE S-TRANSFERASE KAPPA 1"/>
    <property type="match status" value="1"/>
</dbReference>
<dbReference type="InterPro" id="IPR051924">
    <property type="entry name" value="GST_Kappa/NadH"/>
</dbReference>
<dbReference type="GO" id="GO:0016491">
    <property type="term" value="F:oxidoreductase activity"/>
    <property type="evidence" value="ECO:0007669"/>
    <property type="project" value="InterPro"/>
</dbReference>
<dbReference type="Gene3D" id="3.40.30.10">
    <property type="entry name" value="Glutaredoxin"/>
    <property type="match status" value="2"/>
</dbReference>
<gene>
    <name evidence="2" type="ORF">HHI_11216</name>
</gene>
<protein>
    <submittedName>
        <fullName evidence="2">Putative 2-hydroxychromene-2-carboxylate isomerase</fullName>
    </submittedName>
</protein>
<name>A0A059FPG4_9PROT</name>
<proteinExistence type="predicted"/>
<dbReference type="EMBL" id="ARYI01000009">
    <property type="protein sequence ID" value="KCZ92545.1"/>
    <property type="molecule type" value="Genomic_DNA"/>
</dbReference>
<dbReference type="GO" id="GO:0016853">
    <property type="term" value="F:isomerase activity"/>
    <property type="evidence" value="ECO:0007669"/>
    <property type="project" value="UniProtKB-KW"/>
</dbReference>
<reference evidence="2 3" key="1">
    <citation type="submission" date="2013-04" db="EMBL/GenBank/DDBJ databases">
        <title>Hyphomonas hirschiana VP5 Genome Sequencing.</title>
        <authorList>
            <person name="Lai Q."/>
            <person name="Shao Z."/>
        </authorList>
    </citation>
    <scope>NUCLEOTIDE SEQUENCE [LARGE SCALE GENOMIC DNA]</scope>
    <source>
        <strain evidence="2 3">VP5</strain>
    </source>
</reference>